<dbReference type="EC" id="2.7.8.-" evidence="8"/>
<evidence type="ECO:0000259" key="9">
    <source>
        <dbReference type="PROSITE" id="PS50035"/>
    </source>
</evidence>
<evidence type="ECO:0000313" key="10">
    <source>
        <dbReference type="EMBL" id="HIU38456.1"/>
    </source>
</evidence>
<dbReference type="EMBL" id="DVMS01000059">
    <property type="protein sequence ID" value="HIU38456.1"/>
    <property type="molecule type" value="Genomic_DNA"/>
</dbReference>
<keyword evidence="3" id="KW-0808">Transferase</keyword>
<evidence type="ECO:0000313" key="11">
    <source>
        <dbReference type="Proteomes" id="UP000824076"/>
    </source>
</evidence>
<feature type="domain" description="PLD phosphodiesterase" evidence="9">
    <location>
        <begin position="223"/>
        <end position="250"/>
    </location>
</feature>
<keyword evidence="4" id="KW-0812">Transmembrane</keyword>
<evidence type="ECO:0000256" key="8">
    <source>
        <dbReference type="NCBIfam" id="TIGR04265"/>
    </source>
</evidence>
<protein>
    <recommendedName>
        <fullName evidence="8">Cardiolipin synthase</fullName>
        <ecNumber evidence="8">2.7.8.-</ecNumber>
    </recommendedName>
</protein>
<evidence type="ECO:0000256" key="6">
    <source>
        <dbReference type="ARBA" id="ARBA00022989"/>
    </source>
</evidence>
<dbReference type="PROSITE" id="PS50035">
    <property type="entry name" value="PLD"/>
    <property type="match status" value="2"/>
</dbReference>
<evidence type="ECO:0000256" key="7">
    <source>
        <dbReference type="ARBA" id="ARBA00023136"/>
    </source>
</evidence>
<gene>
    <name evidence="10" type="primary">cls</name>
    <name evidence="10" type="ORF">IAD18_02175</name>
</gene>
<dbReference type="Pfam" id="PF00614">
    <property type="entry name" value="PLDc"/>
    <property type="match status" value="1"/>
</dbReference>
<feature type="non-terminal residue" evidence="10">
    <location>
        <position position="1"/>
    </location>
</feature>
<dbReference type="InterPro" id="IPR022924">
    <property type="entry name" value="Cardiolipin_synthase"/>
</dbReference>
<keyword evidence="7" id="KW-0472">Membrane</keyword>
<comment type="caution">
    <text evidence="10">The sequence shown here is derived from an EMBL/GenBank/DDBJ whole genome shotgun (WGS) entry which is preliminary data.</text>
</comment>
<dbReference type="InterPro" id="IPR001736">
    <property type="entry name" value="PLipase_D/transphosphatidylase"/>
</dbReference>
<reference evidence="10" key="2">
    <citation type="journal article" date="2021" name="PeerJ">
        <title>Extensive microbial diversity within the chicken gut microbiome revealed by metagenomics and culture.</title>
        <authorList>
            <person name="Gilroy R."/>
            <person name="Ravi A."/>
            <person name="Getino M."/>
            <person name="Pursley I."/>
            <person name="Horton D.L."/>
            <person name="Alikhan N.F."/>
            <person name="Baker D."/>
            <person name="Gharbi K."/>
            <person name="Hall N."/>
            <person name="Watson M."/>
            <person name="Adriaenssens E.M."/>
            <person name="Foster-Nyarko E."/>
            <person name="Jarju S."/>
            <person name="Secka A."/>
            <person name="Antonio M."/>
            <person name="Oren A."/>
            <person name="Chaudhuri R.R."/>
            <person name="La Ragione R."/>
            <person name="Hildebrand F."/>
            <person name="Pallen M.J."/>
        </authorList>
    </citation>
    <scope>NUCLEOTIDE SEQUENCE</scope>
    <source>
        <strain evidence="10">17073</strain>
    </source>
</reference>
<accession>A0A9D1LH14</accession>
<feature type="domain" description="PLD phosphodiesterase" evidence="9">
    <location>
        <begin position="46"/>
        <end position="73"/>
    </location>
</feature>
<dbReference type="Gene3D" id="3.30.870.10">
    <property type="entry name" value="Endonuclease Chain A"/>
    <property type="match status" value="2"/>
</dbReference>
<dbReference type="GO" id="GO:0005886">
    <property type="term" value="C:plasma membrane"/>
    <property type="evidence" value="ECO:0007669"/>
    <property type="project" value="UniProtKB-SubCell"/>
</dbReference>
<keyword evidence="2" id="KW-1003">Cell membrane</keyword>
<dbReference type="Proteomes" id="UP000824076">
    <property type="component" value="Unassembled WGS sequence"/>
</dbReference>
<evidence type="ECO:0000256" key="5">
    <source>
        <dbReference type="ARBA" id="ARBA00022737"/>
    </source>
</evidence>
<evidence type="ECO:0000256" key="1">
    <source>
        <dbReference type="ARBA" id="ARBA00004236"/>
    </source>
</evidence>
<dbReference type="PANTHER" id="PTHR21248">
    <property type="entry name" value="CARDIOLIPIN SYNTHASE"/>
    <property type="match status" value="1"/>
</dbReference>
<dbReference type="CDD" id="cd09110">
    <property type="entry name" value="PLDc_CLS_1"/>
    <property type="match status" value="1"/>
</dbReference>
<dbReference type="SMART" id="SM00155">
    <property type="entry name" value="PLDc"/>
    <property type="match status" value="2"/>
</dbReference>
<keyword evidence="6" id="KW-1133">Transmembrane helix</keyword>
<dbReference type="PANTHER" id="PTHR21248:SF22">
    <property type="entry name" value="PHOSPHOLIPASE D"/>
    <property type="match status" value="1"/>
</dbReference>
<dbReference type="Pfam" id="PF13091">
    <property type="entry name" value="PLDc_2"/>
    <property type="match status" value="1"/>
</dbReference>
<sequence length="310" mass="35279">DVYKRQIYDHVGSFGASKQFFRKMQDAGIEAYPFFKVTFPEFATRVNWRNHRKITVIDNQIGYIGGMNIADRYIDGINGGVWRDTHIRIKGASVLGLLHSFHTDWAFMDLPHFDDGEDIAIFQNGKSTGAGVQILSSGPIGQWHNIALMFNKAIANAKKCIYIETPYFLPTEALLRALQSAALAKIDVRILIPRRPDSAMLKLASGSYIADCLRAGIKVYFYEAGMLHAKSIVIDDEFSTTGSTNFDFRSMEYNFECNAFIYSKEINSRMKEIFFDDIRQSTCVTISSWRKRPFVQKLKESCVRLMSPVL</sequence>
<keyword evidence="5" id="KW-0677">Repeat</keyword>
<proteinExistence type="predicted"/>
<reference evidence="10" key="1">
    <citation type="submission" date="2020-10" db="EMBL/GenBank/DDBJ databases">
        <authorList>
            <person name="Gilroy R."/>
        </authorList>
    </citation>
    <scope>NUCLEOTIDE SEQUENCE</scope>
    <source>
        <strain evidence="10">17073</strain>
    </source>
</reference>
<evidence type="ECO:0000256" key="4">
    <source>
        <dbReference type="ARBA" id="ARBA00022692"/>
    </source>
</evidence>
<evidence type="ECO:0000256" key="2">
    <source>
        <dbReference type="ARBA" id="ARBA00022475"/>
    </source>
</evidence>
<name>A0A9D1LH14_9BACT</name>
<dbReference type="InterPro" id="IPR025202">
    <property type="entry name" value="PLD-like_dom"/>
</dbReference>
<dbReference type="GO" id="GO:0032049">
    <property type="term" value="P:cardiolipin biosynthetic process"/>
    <property type="evidence" value="ECO:0007669"/>
    <property type="project" value="UniProtKB-UniRule"/>
</dbReference>
<dbReference type="NCBIfam" id="TIGR04265">
    <property type="entry name" value="bac_cardiolipin"/>
    <property type="match status" value="1"/>
</dbReference>
<dbReference type="CDD" id="cd09112">
    <property type="entry name" value="PLDc_CLS_2"/>
    <property type="match status" value="1"/>
</dbReference>
<dbReference type="AlphaFoldDB" id="A0A9D1LH14"/>
<comment type="subcellular location">
    <subcellularLocation>
        <location evidence="1">Cell membrane</location>
    </subcellularLocation>
</comment>
<organism evidence="10 11">
    <name type="scientific">Candidatus Limisoma intestinavium</name>
    <dbReference type="NCBI Taxonomy" id="2840856"/>
    <lineage>
        <taxon>Bacteria</taxon>
        <taxon>Pseudomonadati</taxon>
        <taxon>Bacteroidota</taxon>
        <taxon>Bacteroidia</taxon>
        <taxon>Bacteroidales</taxon>
        <taxon>Candidatus Limisoma</taxon>
    </lineage>
</organism>
<evidence type="ECO:0000256" key="3">
    <source>
        <dbReference type="ARBA" id="ARBA00022679"/>
    </source>
</evidence>
<dbReference type="SUPFAM" id="SSF56024">
    <property type="entry name" value="Phospholipase D/nuclease"/>
    <property type="match status" value="2"/>
</dbReference>
<dbReference type="GO" id="GO:0008808">
    <property type="term" value="F:cardiolipin synthase activity"/>
    <property type="evidence" value="ECO:0007669"/>
    <property type="project" value="UniProtKB-UniRule"/>
</dbReference>